<dbReference type="InterPro" id="IPR003593">
    <property type="entry name" value="AAA+_ATPase"/>
</dbReference>
<keyword evidence="1" id="KW-0547">Nucleotide-binding</keyword>
<dbReference type="KEGG" id="led:BBK82_34550"/>
<dbReference type="SUPFAM" id="SSF52540">
    <property type="entry name" value="P-loop containing nucleoside triphosphate hydrolases"/>
    <property type="match status" value="1"/>
</dbReference>
<dbReference type="Proteomes" id="UP000093053">
    <property type="component" value="Chromosome"/>
</dbReference>
<dbReference type="InterPro" id="IPR027417">
    <property type="entry name" value="P-loop_NTPase"/>
</dbReference>
<organism evidence="4 5">
    <name type="scientific">Lentzea guizhouensis</name>
    <dbReference type="NCBI Taxonomy" id="1586287"/>
    <lineage>
        <taxon>Bacteria</taxon>
        <taxon>Bacillati</taxon>
        <taxon>Actinomycetota</taxon>
        <taxon>Actinomycetes</taxon>
        <taxon>Pseudonocardiales</taxon>
        <taxon>Pseudonocardiaceae</taxon>
        <taxon>Lentzea</taxon>
    </lineage>
</organism>
<proteinExistence type="predicted"/>
<gene>
    <name evidence="4" type="ORF">BBK82_34550</name>
</gene>
<evidence type="ECO:0000313" key="4">
    <source>
        <dbReference type="EMBL" id="ANZ43248.1"/>
    </source>
</evidence>
<dbReference type="Pfam" id="PF00005">
    <property type="entry name" value="ABC_tran"/>
    <property type="match status" value="1"/>
</dbReference>
<dbReference type="Gene3D" id="3.40.50.300">
    <property type="entry name" value="P-loop containing nucleotide triphosphate hydrolases"/>
    <property type="match status" value="1"/>
</dbReference>
<evidence type="ECO:0000313" key="5">
    <source>
        <dbReference type="Proteomes" id="UP000093053"/>
    </source>
</evidence>
<dbReference type="GO" id="GO:0016887">
    <property type="term" value="F:ATP hydrolysis activity"/>
    <property type="evidence" value="ECO:0007669"/>
    <property type="project" value="InterPro"/>
</dbReference>
<dbReference type="GO" id="GO:0005524">
    <property type="term" value="F:ATP binding"/>
    <property type="evidence" value="ECO:0007669"/>
    <property type="project" value="UniProtKB-KW"/>
</dbReference>
<keyword evidence="2" id="KW-0067">ATP-binding</keyword>
<evidence type="ECO:0000256" key="2">
    <source>
        <dbReference type="ARBA" id="ARBA00022840"/>
    </source>
</evidence>
<reference evidence="4 5" key="1">
    <citation type="submission" date="2016-07" db="EMBL/GenBank/DDBJ databases">
        <title>Complete genome sequence of the Lentzea guizhouensis DHS C013.</title>
        <authorList>
            <person name="Cao C."/>
        </authorList>
    </citation>
    <scope>NUCLEOTIDE SEQUENCE [LARGE SCALE GENOMIC DNA]</scope>
    <source>
        <strain evidence="4 5">DHS C013</strain>
    </source>
</reference>
<dbReference type="PANTHER" id="PTHR43038">
    <property type="entry name" value="ATP-BINDING CASSETTE, SUB-FAMILY H, MEMBER 1"/>
    <property type="match status" value="1"/>
</dbReference>
<dbReference type="SMART" id="SM00382">
    <property type="entry name" value="AAA"/>
    <property type="match status" value="1"/>
</dbReference>
<accession>A0A1B2HZU9</accession>
<dbReference type="EMBL" id="CP016793">
    <property type="protein sequence ID" value="ANZ43248.1"/>
    <property type="molecule type" value="Genomic_DNA"/>
</dbReference>
<dbReference type="STRING" id="1586287.BBK82_34550"/>
<keyword evidence="5" id="KW-1185">Reference proteome</keyword>
<dbReference type="PROSITE" id="PS50893">
    <property type="entry name" value="ABC_TRANSPORTER_2"/>
    <property type="match status" value="1"/>
</dbReference>
<feature type="domain" description="ABC transporter" evidence="3">
    <location>
        <begin position="8"/>
        <end position="218"/>
    </location>
</feature>
<dbReference type="PANTHER" id="PTHR43038:SF7">
    <property type="entry name" value="ABC TRANSPORT SYSTEM ATP-BINDING PROTEIN"/>
    <property type="match status" value="1"/>
</dbReference>
<dbReference type="AlphaFoldDB" id="A0A1B2HZU9"/>
<dbReference type="RefSeq" id="WP_065921570.1">
    <property type="nucleotide sequence ID" value="NZ_CP016793.1"/>
</dbReference>
<dbReference type="CDD" id="cd03230">
    <property type="entry name" value="ABC_DR_subfamily_A"/>
    <property type="match status" value="1"/>
</dbReference>
<evidence type="ECO:0000256" key="1">
    <source>
        <dbReference type="ARBA" id="ARBA00022741"/>
    </source>
</evidence>
<evidence type="ECO:0000259" key="3">
    <source>
        <dbReference type="PROSITE" id="PS50893"/>
    </source>
</evidence>
<name>A0A1B2HZU9_9PSEU</name>
<dbReference type="InterPro" id="IPR003439">
    <property type="entry name" value="ABC_transporter-like_ATP-bd"/>
</dbReference>
<sequence>MSTEDFALRAVDLHKAFGSHQVLQGVEFSLRQGEIMGVIGENGAGKTTLLRVLSGELKADRGSVVHQGRLGYCPQRIVVNNELTVEQHLRYFQSAYQLSSLTRADELVERLDLTRYLRRKAGVLSGGTKQKFNLVLALMHDPGVVLMDEPYQGFDWDNYLTFWSITRELRERGQSVLVISHIAHDVKRFDRLHRLRAGKVVAEKTTTRRIPTGRKVTS</sequence>
<protein>
    <submittedName>
        <fullName evidence="4">ABC transporter</fullName>
    </submittedName>
</protein>
<dbReference type="OrthoDB" id="9804819at2"/>